<dbReference type="OrthoDB" id="10630434at2759"/>
<proteinExistence type="predicted"/>
<accession>A0A7D9JLB9</accession>
<protein>
    <submittedName>
        <fullName evidence="1">Uncharacterized protein</fullName>
    </submittedName>
</protein>
<dbReference type="AlphaFoldDB" id="A0A7D9JLB9"/>
<reference evidence="1" key="1">
    <citation type="submission" date="2020-04" db="EMBL/GenBank/DDBJ databases">
        <authorList>
            <person name="Alioto T."/>
            <person name="Alioto T."/>
            <person name="Gomez Garrido J."/>
        </authorList>
    </citation>
    <scope>NUCLEOTIDE SEQUENCE</scope>
    <source>
        <strain evidence="1">A484AB</strain>
    </source>
</reference>
<name>A0A7D9JLB9_PARCT</name>
<dbReference type="EMBL" id="CACRXK020018286">
    <property type="protein sequence ID" value="CAB4032289.1"/>
    <property type="molecule type" value="Genomic_DNA"/>
</dbReference>
<keyword evidence="2" id="KW-1185">Reference proteome</keyword>
<evidence type="ECO:0000313" key="1">
    <source>
        <dbReference type="EMBL" id="CAB4032289.1"/>
    </source>
</evidence>
<sequence>MADITFKRFVEATPGTRDCFCHIVLKNDIVPKLFGCCNMTHMQGKLWDLVENILKPTLEFTTKDS</sequence>
<dbReference type="Proteomes" id="UP001152795">
    <property type="component" value="Unassembled WGS sequence"/>
</dbReference>
<organism evidence="1 2">
    <name type="scientific">Paramuricea clavata</name>
    <name type="common">Red gorgonian</name>
    <name type="synonym">Violescent sea-whip</name>
    <dbReference type="NCBI Taxonomy" id="317549"/>
    <lineage>
        <taxon>Eukaryota</taxon>
        <taxon>Metazoa</taxon>
        <taxon>Cnidaria</taxon>
        <taxon>Anthozoa</taxon>
        <taxon>Octocorallia</taxon>
        <taxon>Malacalcyonacea</taxon>
        <taxon>Plexauridae</taxon>
        <taxon>Paramuricea</taxon>
    </lineage>
</organism>
<comment type="caution">
    <text evidence="1">The sequence shown here is derived from an EMBL/GenBank/DDBJ whole genome shotgun (WGS) entry which is preliminary data.</text>
</comment>
<feature type="non-terminal residue" evidence="1">
    <location>
        <position position="65"/>
    </location>
</feature>
<gene>
    <name evidence="1" type="ORF">PACLA_8A089621</name>
</gene>
<evidence type="ECO:0000313" key="2">
    <source>
        <dbReference type="Proteomes" id="UP001152795"/>
    </source>
</evidence>